<reference evidence="6" key="3">
    <citation type="submission" date="2022-06" db="UniProtKB">
        <authorList>
            <consortium name="EnsemblPlants"/>
        </authorList>
    </citation>
    <scope>IDENTIFICATION</scope>
</reference>
<protein>
    <recommendedName>
        <fullName evidence="5">Ubiquitin-like protease family profile domain-containing protein</fullName>
    </recommendedName>
</protein>
<dbReference type="Gramene" id="TuG1812G0200004977.01.T01">
    <property type="protein sequence ID" value="TuG1812G0200004977.01.T01"/>
    <property type="gene ID" value="TuG1812G0200004977.01"/>
</dbReference>
<dbReference type="Gene3D" id="3.40.395.10">
    <property type="entry name" value="Adenoviral Proteinase, Chain A"/>
    <property type="match status" value="1"/>
</dbReference>
<sequence length="384" mass="45049">MNKARALHECLFSKEGQDECGDVNVYISSKRPDWITGKQIMEQLQKGDDGQMEGSITNALFEEWIVQQQYNTTDKAILPVEFANIELGVKIGEKGRLAEFNEDEALKQFAPLVTGKELLKKKLIMIPHNTDKHYTLYVLNKYTSSIDILDSLNYRNRDRKNTWKTHHKDHPELIKRMRALMKKHYGEAELRANGEPNWSRISETPNRVCVPKQQGTQCGHFMVQFAKYWNDIDLIKDDEDFDQRNVDAKWKPEFLFTAIFGETNQVKCEDLPGRIKEFKPETSKFFYTNKDETKRDKRRSSSPYPKHSHYFQHTTEASNLFHLVMSDSWQEEYKNKTIFRRIRRDSESTQLTGAQLKEVFGPRPAQTNIPHHMEKRVLDDIAEI</sequence>
<comment type="similarity">
    <text evidence="1">Belongs to the peptidase C48 family.</text>
</comment>
<dbReference type="Pfam" id="PF02902">
    <property type="entry name" value="Peptidase_C48"/>
    <property type="match status" value="1"/>
</dbReference>
<dbReference type="GO" id="GO:0006508">
    <property type="term" value="P:proteolysis"/>
    <property type="evidence" value="ECO:0007669"/>
    <property type="project" value="UniProtKB-KW"/>
</dbReference>
<accession>A0A8R7TLZ8</accession>
<name>A0A8R7TLZ8_TRIUA</name>
<feature type="domain" description="Ubiquitin-like protease family profile" evidence="5">
    <location>
        <begin position="114"/>
        <end position="229"/>
    </location>
</feature>
<dbReference type="AlphaFoldDB" id="A0A8R7TLZ8"/>
<evidence type="ECO:0000259" key="5">
    <source>
        <dbReference type="Pfam" id="PF02902"/>
    </source>
</evidence>
<organism evidence="6 7">
    <name type="scientific">Triticum urartu</name>
    <name type="common">Red wild einkorn</name>
    <name type="synonym">Crithodium urartu</name>
    <dbReference type="NCBI Taxonomy" id="4572"/>
    <lineage>
        <taxon>Eukaryota</taxon>
        <taxon>Viridiplantae</taxon>
        <taxon>Streptophyta</taxon>
        <taxon>Embryophyta</taxon>
        <taxon>Tracheophyta</taxon>
        <taxon>Spermatophyta</taxon>
        <taxon>Magnoliopsida</taxon>
        <taxon>Liliopsida</taxon>
        <taxon>Poales</taxon>
        <taxon>Poaceae</taxon>
        <taxon>BOP clade</taxon>
        <taxon>Pooideae</taxon>
        <taxon>Triticodae</taxon>
        <taxon>Triticeae</taxon>
        <taxon>Triticinae</taxon>
        <taxon>Triticum</taxon>
    </lineage>
</organism>
<evidence type="ECO:0000256" key="4">
    <source>
        <dbReference type="SAM" id="MobiDB-lite"/>
    </source>
</evidence>
<dbReference type="InterPro" id="IPR038765">
    <property type="entry name" value="Papain-like_cys_pep_sf"/>
</dbReference>
<feature type="region of interest" description="Disordered" evidence="4">
    <location>
        <begin position="289"/>
        <end position="309"/>
    </location>
</feature>
<proteinExistence type="inferred from homology"/>
<dbReference type="EnsemblPlants" id="TuG1812G0200004977.01.T01">
    <property type="protein sequence ID" value="TuG1812G0200004977.01.T01"/>
    <property type="gene ID" value="TuG1812G0200004977.01"/>
</dbReference>
<evidence type="ECO:0000313" key="7">
    <source>
        <dbReference type="Proteomes" id="UP000015106"/>
    </source>
</evidence>
<evidence type="ECO:0000256" key="2">
    <source>
        <dbReference type="ARBA" id="ARBA00022670"/>
    </source>
</evidence>
<dbReference type="GO" id="GO:0008234">
    <property type="term" value="F:cysteine-type peptidase activity"/>
    <property type="evidence" value="ECO:0007669"/>
    <property type="project" value="InterPro"/>
</dbReference>
<reference evidence="7" key="1">
    <citation type="journal article" date="2013" name="Nature">
        <title>Draft genome of the wheat A-genome progenitor Triticum urartu.</title>
        <authorList>
            <person name="Ling H.Q."/>
            <person name="Zhao S."/>
            <person name="Liu D."/>
            <person name="Wang J."/>
            <person name="Sun H."/>
            <person name="Zhang C."/>
            <person name="Fan H."/>
            <person name="Li D."/>
            <person name="Dong L."/>
            <person name="Tao Y."/>
            <person name="Gao C."/>
            <person name="Wu H."/>
            <person name="Li Y."/>
            <person name="Cui Y."/>
            <person name="Guo X."/>
            <person name="Zheng S."/>
            <person name="Wang B."/>
            <person name="Yu K."/>
            <person name="Liang Q."/>
            <person name="Yang W."/>
            <person name="Lou X."/>
            <person name="Chen J."/>
            <person name="Feng M."/>
            <person name="Jian J."/>
            <person name="Zhang X."/>
            <person name="Luo G."/>
            <person name="Jiang Y."/>
            <person name="Liu J."/>
            <person name="Wang Z."/>
            <person name="Sha Y."/>
            <person name="Zhang B."/>
            <person name="Wu H."/>
            <person name="Tang D."/>
            <person name="Shen Q."/>
            <person name="Xue P."/>
            <person name="Zou S."/>
            <person name="Wang X."/>
            <person name="Liu X."/>
            <person name="Wang F."/>
            <person name="Yang Y."/>
            <person name="An X."/>
            <person name="Dong Z."/>
            <person name="Zhang K."/>
            <person name="Zhang X."/>
            <person name="Luo M.C."/>
            <person name="Dvorak J."/>
            <person name="Tong Y."/>
            <person name="Wang J."/>
            <person name="Yang H."/>
            <person name="Li Z."/>
            <person name="Wang D."/>
            <person name="Zhang A."/>
            <person name="Wang J."/>
        </authorList>
    </citation>
    <scope>NUCLEOTIDE SEQUENCE</scope>
    <source>
        <strain evidence="7">cv. G1812</strain>
    </source>
</reference>
<reference evidence="6" key="2">
    <citation type="submission" date="2018-03" db="EMBL/GenBank/DDBJ databases">
        <title>The Triticum urartu genome reveals the dynamic nature of wheat genome evolution.</title>
        <authorList>
            <person name="Ling H."/>
            <person name="Ma B."/>
            <person name="Shi X."/>
            <person name="Liu H."/>
            <person name="Dong L."/>
            <person name="Sun H."/>
            <person name="Cao Y."/>
            <person name="Gao Q."/>
            <person name="Zheng S."/>
            <person name="Li Y."/>
            <person name="Yu Y."/>
            <person name="Du H."/>
            <person name="Qi M."/>
            <person name="Li Y."/>
            <person name="Yu H."/>
            <person name="Cui Y."/>
            <person name="Wang N."/>
            <person name="Chen C."/>
            <person name="Wu H."/>
            <person name="Zhao Y."/>
            <person name="Zhang J."/>
            <person name="Li Y."/>
            <person name="Zhou W."/>
            <person name="Zhang B."/>
            <person name="Hu W."/>
            <person name="Eijk M."/>
            <person name="Tang J."/>
            <person name="Witsenboer H."/>
            <person name="Zhao S."/>
            <person name="Li Z."/>
            <person name="Zhang A."/>
            <person name="Wang D."/>
            <person name="Liang C."/>
        </authorList>
    </citation>
    <scope>NUCLEOTIDE SEQUENCE [LARGE SCALE GENOMIC DNA]</scope>
    <source>
        <strain evidence="6">cv. G1812</strain>
    </source>
</reference>
<evidence type="ECO:0000313" key="6">
    <source>
        <dbReference type="EnsemblPlants" id="TuG1812G0200004977.01.T01"/>
    </source>
</evidence>
<keyword evidence="7" id="KW-1185">Reference proteome</keyword>
<feature type="compositionally biased region" description="Basic residues" evidence="4">
    <location>
        <begin position="296"/>
        <end position="309"/>
    </location>
</feature>
<evidence type="ECO:0000256" key="3">
    <source>
        <dbReference type="ARBA" id="ARBA00022801"/>
    </source>
</evidence>
<dbReference type="SUPFAM" id="SSF54001">
    <property type="entry name" value="Cysteine proteinases"/>
    <property type="match status" value="1"/>
</dbReference>
<dbReference type="Proteomes" id="UP000015106">
    <property type="component" value="Chromosome 2"/>
</dbReference>
<dbReference type="InterPro" id="IPR003653">
    <property type="entry name" value="Peptidase_C48_C"/>
</dbReference>
<keyword evidence="3" id="KW-0378">Hydrolase</keyword>
<evidence type="ECO:0000256" key="1">
    <source>
        <dbReference type="ARBA" id="ARBA00005234"/>
    </source>
</evidence>
<keyword evidence="2" id="KW-0645">Protease</keyword>